<evidence type="ECO:0000259" key="4">
    <source>
        <dbReference type="Pfam" id="PF08450"/>
    </source>
</evidence>
<feature type="binding site" evidence="3">
    <location>
        <position position="24"/>
    </location>
    <ligand>
        <name>a divalent metal cation</name>
        <dbReference type="ChEBI" id="CHEBI:60240"/>
    </ligand>
</feature>
<dbReference type="InterPro" id="IPR013658">
    <property type="entry name" value="SGL"/>
</dbReference>
<reference evidence="5 6" key="1">
    <citation type="journal article" date="2015" name="Genome Announc.">
        <title>Genome sequence and annotation of Trichoderma parareesei, the ancestor of the cellulase producer Trichoderma reesei.</title>
        <authorList>
            <person name="Yang D."/>
            <person name="Pomraning K."/>
            <person name="Kopchinskiy A."/>
            <person name="Karimi Aghcheh R."/>
            <person name="Atanasova L."/>
            <person name="Chenthamara K."/>
            <person name="Baker S.E."/>
            <person name="Zhang R."/>
            <person name="Shen Q."/>
            <person name="Freitag M."/>
            <person name="Kubicek C.P."/>
            <person name="Druzhinina I.S."/>
        </authorList>
    </citation>
    <scope>NUCLEOTIDE SEQUENCE [LARGE SCALE GENOMIC DNA]</scope>
    <source>
        <strain evidence="5 6">CBS 125925</strain>
    </source>
</reference>
<comment type="similarity">
    <text evidence="1">Belongs to the SMP-30/CGR1 family.</text>
</comment>
<feature type="active site" description="Proton donor/acceptor" evidence="2">
    <location>
        <position position="217"/>
    </location>
</feature>
<dbReference type="OrthoDB" id="423498at2759"/>
<feature type="domain" description="SMP-30/Gluconolactonase/LRE-like region" evidence="4">
    <location>
        <begin position="22"/>
        <end position="272"/>
    </location>
</feature>
<feature type="binding site" evidence="3">
    <location>
        <position position="117"/>
    </location>
    <ligand>
        <name>substrate</name>
    </ligand>
</feature>
<keyword evidence="6" id="KW-1185">Reference proteome</keyword>
<dbReference type="PANTHER" id="PTHR10907">
    <property type="entry name" value="REGUCALCIN"/>
    <property type="match status" value="1"/>
</dbReference>
<dbReference type="SUPFAM" id="SSF63829">
    <property type="entry name" value="Calcium-dependent phosphotriesterase"/>
    <property type="match status" value="1"/>
</dbReference>
<dbReference type="PRINTS" id="PR01790">
    <property type="entry name" value="SMP30FAMILY"/>
</dbReference>
<gene>
    <name evidence="5" type="ORF">A9Z42_0003270</name>
</gene>
<dbReference type="Proteomes" id="UP000219286">
    <property type="component" value="Unassembled WGS sequence"/>
</dbReference>
<dbReference type="InterPro" id="IPR005511">
    <property type="entry name" value="SMP-30"/>
</dbReference>
<evidence type="ECO:0000256" key="1">
    <source>
        <dbReference type="ARBA" id="ARBA00008853"/>
    </source>
</evidence>
<protein>
    <recommendedName>
        <fullName evidence="4">SMP-30/Gluconolactonase/LRE-like region domain-containing protein</fullName>
    </recommendedName>
</protein>
<sequence>MAVDGFQEWKVDKPWLELKCALGEGPFYEKQTNTLRLVDIKKKQILTVSLDDSGDGSSLKTIQLDVCPTVTANIEGVDPQERILIGVKHGLAVLDRQKGTYELLAPFNAPEHNERIRANDGAADPNGKFWLGTMTDFGQGPNQPEGFLARFDSSKSKEEVLKDLVIPNGIGWSPDNKTMYFTHSQTREVFAFDYAPETGAVSNQRLWYRHEGPGEPDGFRVDVEGNVWHAVWGEGAVLKIDPRGRVTGRIALPTRHITCVQFVGTELLITSAADEEADADETSRRFGGDLFRVDVGTRGLELFEFRL</sequence>
<dbReference type="Pfam" id="PF08450">
    <property type="entry name" value="SGL"/>
    <property type="match status" value="1"/>
</dbReference>
<feature type="binding site" evidence="3">
    <location>
        <position position="217"/>
    </location>
    <ligand>
        <name>a divalent metal cation</name>
        <dbReference type="ChEBI" id="CHEBI:60240"/>
    </ligand>
</feature>
<evidence type="ECO:0000256" key="3">
    <source>
        <dbReference type="PIRSR" id="PIRSR605511-2"/>
    </source>
</evidence>
<dbReference type="Gene3D" id="2.120.10.30">
    <property type="entry name" value="TolB, C-terminal domain"/>
    <property type="match status" value="1"/>
</dbReference>
<name>A0A2H2ZK82_TRIPA</name>
<dbReference type="InterPro" id="IPR011042">
    <property type="entry name" value="6-blade_b-propeller_TolB-like"/>
</dbReference>
<dbReference type="EMBL" id="LFMI01000089">
    <property type="protein sequence ID" value="OTA00461.1"/>
    <property type="molecule type" value="Genomic_DNA"/>
</dbReference>
<comment type="caution">
    <text evidence="5">The sequence shown here is derived from an EMBL/GenBank/DDBJ whole genome shotgun (WGS) entry which is preliminary data.</text>
</comment>
<dbReference type="GO" id="GO:0005509">
    <property type="term" value="F:calcium ion binding"/>
    <property type="evidence" value="ECO:0007669"/>
    <property type="project" value="TreeGrafter"/>
</dbReference>
<evidence type="ECO:0000313" key="6">
    <source>
        <dbReference type="Proteomes" id="UP000219286"/>
    </source>
</evidence>
<evidence type="ECO:0000313" key="5">
    <source>
        <dbReference type="EMBL" id="OTA00461.1"/>
    </source>
</evidence>
<keyword evidence="3" id="KW-0862">Zinc</keyword>
<proteinExistence type="inferred from homology"/>
<organism evidence="5 6">
    <name type="scientific">Trichoderma parareesei</name>
    <name type="common">Filamentous fungus</name>
    <dbReference type="NCBI Taxonomy" id="858221"/>
    <lineage>
        <taxon>Eukaryota</taxon>
        <taxon>Fungi</taxon>
        <taxon>Dikarya</taxon>
        <taxon>Ascomycota</taxon>
        <taxon>Pezizomycotina</taxon>
        <taxon>Sordariomycetes</taxon>
        <taxon>Hypocreomycetidae</taxon>
        <taxon>Hypocreales</taxon>
        <taxon>Hypocreaceae</taxon>
        <taxon>Trichoderma</taxon>
    </lineage>
</organism>
<dbReference type="GO" id="GO:0004341">
    <property type="term" value="F:gluconolactonase activity"/>
    <property type="evidence" value="ECO:0007669"/>
    <property type="project" value="TreeGrafter"/>
</dbReference>
<comment type="cofactor">
    <cofactor evidence="3">
        <name>Zn(2+)</name>
        <dbReference type="ChEBI" id="CHEBI:29105"/>
    </cofactor>
    <text evidence="3">Binds 1 divalent metal cation per subunit.</text>
</comment>
<keyword evidence="3" id="KW-0479">Metal-binding</keyword>
<evidence type="ECO:0000256" key="2">
    <source>
        <dbReference type="PIRSR" id="PIRSR605511-1"/>
    </source>
</evidence>
<feature type="binding site" evidence="3">
    <location>
        <position position="168"/>
    </location>
    <ligand>
        <name>a divalent metal cation</name>
        <dbReference type="ChEBI" id="CHEBI:60240"/>
    </ligand>
</feature>
<feature type="binding site" evidence="3">
    <location>
        <position position="119"/>
    </location>
    <ligand>
        <name>substrate</name>
    </ligand>
</feature>
<accession>A0A2H2ZK82</accession>
<dbReference type="PANTHER" id="PTHR10907:SF47">
    <property type="entry name" value="REGUCALCIN"/>
    <property type="match status" value="1"/>
</dbReference>
<dbReference type="AlphaFoldDB" id="A0A2H2ZK82"/>